<dbReference type="Proteomes" id="UP000289465">
    <property type="component" value="Unassembled WGS sequence"/>
</dbReference>
<sequence length="162" mass="17661">MSAELPGLDQLRELPLPEPVSYWPQTWAWAVLGLLSMATAVWLAARAWRRWRGNRYRREALSELQRIEADAAADPLAARDLPALLKRTALAAQPSGAAAPLAGEAWTAWLARCGPPLPEDGARLLATLAYAPDAAVRALDPADLHGLLAASRHWMERHHVAA</sequence>
<protein>
    <recommendedName>
        <fullName evidence="4">Alpha-2 type XI collagen</fullName>
    </recommendedName>
</protein>
<keyword evidence="1" id="KW-1133">Transmembrane helix</keyword>
<dbReference type="EMBL" id="UFQC01000001">
    <property type="protein sequence ID" value="SSW62307.1"/>
    <property type="molecule type" value="Genomic_DNA"/>
</dbReference>
<dbReference type="OrthoDB" id="5406089at2"/>
<dbReference type="AlphaFoldDB" id="A0A446C337"/>
<evidence type="ECO:0000313" key="3">
    <source>
        <dbReference type="Proteomes" id="UP000289465"/>
    </source>
</evidence>
<gene>
    <name evidence="2" type="ORF">AVE30378_00051</name>
</gene>
<keyword evidence="1" id="KW-0472">Membrane</keyword>
<evidence type="ECO:0000256" key="1">
    <source>
        <dbReference type="SAM" id="Phobius"/>
    </source>
</evidence>
<accession>A0A446C337</accession>
<keyword evidence="1" id="KW-0812">Transmembrane</keyword>
<evidence type="ECO:0000313" key="2">
    <source>
        <dbReference type="EMBL" id="SSW62307.1"/>
    </source>
</evidence>
<proteinExistence type="predicted"/>
<feature type="transmembrane region" description="Helical" evidence="1">
    <location>
        <begin position="27"/>
        <end position="48"/>
    </location>
</feature>
<dbReference type="RefSeq" id="WP_129238770.1">
    <property type="nucleotide sequence ID" value="NZ_UFQC01000001.1"/>
</dbReference>
<reference evidence="2 3" key="1">
    <citation type="submission" date="2018-07" db="EMBL/GenBank/DDBJ databases">
        <authorList>
            <person name="Peeters C."/>
        </authorList>
    </citation>
    <scope>NUCLEOTIDE SEQUENCE [LARGE SCALE GENOMIC DNA]</scope>
    <source>
        <strain evidence="2 3">LMG 30378</strain>
    </source>
</reference>
<evidence type="ECO:0008006" key="4">
    <source>
        <dbReference type="Google" id="ProtNLM"/>
    </source>
</evidence>
<dbReference type="Pfam" id="PF14316">
    <property type="entry name" value="DUF4381"/>
    <property type="match status" value="1"/>
</dbReference>
<dbReference type="InterPro" id="IPR025489">
    <property type="entry name" value="DUF4381"/>
</dbReference>
<organism evidence="2 3">
    <name type="scientific">Achromobacter veterisilvae</name>
    <dbReference type="NCBI Taxonomy" id="2069367"/>
    <lineage>
        <taxon>Bacteria</taxon>
        <taxon>Pseudomonadati</taxon>
        <taxon>Pseudomonadota</taxon>
        <taxon>Betaproteobacteria</taxon>
        <taxon>Burkholderiales</taxon>
        <taxon>Alcaligenaceae</taxon>
        <taxon>Achromobacter</taxon>
    </lineage>
</organism>
<name>A0A446C337_9BURK</name>